<sequence length="630" mass="71391">MEEENQKPNESSDKVDDNNENVKGNDGNKSGTEMEKAKIETDDINIDQEAGTSTNASKIEASKPPSRRNYRRHTGDSDDDSSSEPNTQQEEPPADLPESNQPQPISDSEDVSLDELRVSVSEEDNNHNARSSDSSDSDSSFSFGSRLSPLIRFGVGSRRMFADDDTDSNGSSDEEVVDKAKRLTRDIMSKDSPLHNSVTWPKILMNRESGYFCKRNESRFANHRKVFERNFYGSLNSVQRLELMAKLNEHVGCVNCLGFSKNGLYLLSGSDDLRIILWNWYNNKPLTIANSKHRKNIFQCKFYEENGSTLKVVSASADGSVSLHNFSSSGGHTEKQIYNHHGAVHKIAVTDNVVYTCGEDALIMEMDFRTKAPSKLTIVREKHRKIPLFSIFAHPLEMKYVVSGRDQFIRVYDRRNQKEVLSRHCPTELLERNTTARYISCCVFNYNGTEILGSFNDENIYLFDTNNHNLGSYLHNYQGHVNSQTIKGVNFYGPKSEFIVSGSDCSNIFFWHKETEAIVQWMRGDENGIVNVLEPHPIYPVLATSGLDKDVKIWMPSNEDFDMNVENLESCIQQNMKNQIEASRSATFSLDPTIIQLARRFFQRSHRETVSPNTFANTYHSSDESSSSSP</sequence>
<gene>
    <name evidence="5" type="ORF">CLUMA_CG009467</name>
</gene>
<feature type="compositionally biased region" description="Basic and acidic residues" evidence="4">
    <location>
        <begin position="32"/>
        <end position="41"/>
    </location>
</feature>
<dbReference type="InterPro" id="IPR036322">
    <property type="entry name" value="WD40_repeat_dom_sf"/>
</dbReference>
<accession>A0A1J1I8Z0</accession>
<dbReference type="PANTHER" id="PTHR15574:SF21">
    <property type="entry name" value="DDB1- AND CUL4-ASSOCIATED FACTOR 8"/>
    <property type="match status" value="1"/>
</dbReference>
<dbReference type="Proteomes" id="UP000183832">
    <property type="component" value="Unassembled WGS sequence"/>
</dbReference>
<feature type="compositionally biased region" description="Basic and acidic residues" evidence="4">
    <location>
        <begin position="1"/>
        <end position="17"/>
    </location>
</feature>
<dbReference type="PANTHER" id="PTHR15574">
    <property type="entry name" value="WD REPEAT DOMAIN-CONTAINING FAMILY"/>
    <property type="match status" value="1"/>
</dbReference>
<keyword evidence="6" id="KW-1185">Reference proteome</keyword>
<evidence type="ECO:0000256" key="1">
    <source>
        <dbReference type="ARBA" id="ARBA00022574"/>
    </source>
</evidence>
<dbReference type="Pfam" id="PF00400">
    <property type="entry name" value="WD40"/>
    <property type="match status" value="2"/>
</dbReference>
<dbReference type="AlphaFoldDB" id="A0A1J1I8Z0"/>
<name>A0A1J1I8Z0_9DIPT</name>
<keyword evidence="1 3" id="KW-0853">WD repeat</keyword>
<dbReference type="STRING" id="568069.A0A1J1I8Z0"/>
<evidence type="ECO:0000256" key="4">
    <source>
        <dbReference type="SAM" id="MobiDB-lite"/>
    </source>
</evidence>
<reference evidence="5 6" key="1">
    <citation type="submission" date="2015-04" db="EMBL/GenBank/DDBJ databases">
        <authorList>
            <person name="Syromyatnikov M.Y."/>
            <person name="Popov V.N."/>
        </authorList>
    </citation>
    <scope>NUCLEOTIDE SEQUENCE [LARGE SCALE GENOMIC DNA]</scope>
</reference>
<dbReference type="SUPFAM" id="SSF50978">
    <property type="entry name" value="WD40 repeat-like"/>
    <property type="match status" value="1"/>
</dbReference>
<feature type="repeat" description="WD" evidence="3">
    <location>
        <begin position="247"/>
        <end position="288"/>
    </location>
</feature>
<dbReference type="GO" id="GO:0005737">
    <property type="term" value="C:cytoplasm"/>
    <property type="evidence" value="ECO:0007669"/>
    <property type="project" value="TreeGrafter"/>
</dbReference>
<dbReference type="OrthoDB" id="4869960at2759"/>
<organism evidence="5 6">
    <name type="scientific">Clunio marinus</name>
    <dbReference type="NCBI Taxonomy" id="568069"/>
    <lineage>
        <taxon>Eukaryota</taxon>
        <taxon>Metazoa</taxon>
        <taxon>Ecdysozoa</taxon>
        <taxon>Arthropoda</taxon>
        <taxon>Hexapoda</taxon>
        <taxon>Insecta</taxon>
        <taxon>Pterygota</taxon>
        <taxon>Neoptera</taxon>
        <taxon>Endopterygota</taxon>
        <taxon>Diptera</taxon>
        <taxon>Nematocera</taxon>
        <taxon>Chironomoidea</taxon>
        <taxon>Chironomidae</taxon>
        <taxon>Clunio</taxon>
    </lineage>
</organism>
<proteinExistence type="predicted"/>
<feature type="compositionally biased region" description="Low complexity" evidence="4">
    <location>
        <begin position="131"/>
        <end position="143"/>
    </location>
</feature>
<dbReference type="SMART" id="SM00320">
    <property type="entry name" value="WD40"/>
    <property type="match status" value="7"/>
</dbReference>
<dbReference type="PROSITE" id="PS50294">
    <property type="entry name" value="WD_REPEATS_REGION"/>
    <property type="match status" value="1"/>
</dbReference>
<evidence type="ECO:0000256" key="3">
    <source>
        <dbReference type="PROSITE-ProRule" id="PRU00221"/>
    </source>
</evidence>
<dbReference type="PROSITE" id="PS50082">
    <property type="entry name" value="WD_REPEATS_2"/>
    <property type="match status" value="1"/>
</dbReference>
<protein>
    <submittedName>
        <fullName evidence="5">CLUMA_CG009467, isoform A</fullName>
    </submittedName>
</protein>
<evidence type="ECO:0000313" key="5">
    <source>
        <dbReference type="EMBL" id="CRK96028.1"/>
    </source>
</evidence>
<feature type="region of interest" description="Disordered" evidence="4">
    <location>
        <begin position="1"/>
        <end position="143"/>
    </location>
</feature>
<dbReference type="Gene3D" id="2.130.10.10">
    <property type="entry name" value="YVTN repeat-like/Quinoprotein amine dehydrogenase"/>
    <property type="match status" value="1"/>
</dbReference>
<dbReference type="GO" id="GO:0080008">
    <property type="term" value="C:Cul4-RING E3 ubiquitin ligase complex"/>
    <property type="evidence" value="ECO:0007669"/>
    <property type="project" value="TreeGrafter"/>
</dbReference>
<keyword evidence="2" id="KW-0677">Repeat</keyword>
<dbReference type="InterPro" id="IPR045151">
    <property type="entry name" value="DCAF8"/>
</dbReference>
<dbReference type="EMBL" id="CVRI01000043">
    <property type="protein sequence ID" value="CRK96028.1"/>
    <property type="molecule type" value="Genomic_DNA"/>
</dbReference>
<dbReference type="InterPro" id="IPR015943">
    <property type="entry name" value="WD40/YVTN_repeat-like_dom_sf"/>
</dbReference>
<evidence type="ECO:0000256" key="2">
    <source>
        <dbReference type="ARBA" id="ARBA00022737"/>
    </source>
</evidence>
<dbReference type="InterPro" id="IPR001680">
    <property type="entry name" value="WD40_rpt"/>
</dbReference>
<evidence type="ECO:0000313" key="6">
    <source>
        <dbReference type="Proteomes" id="UP000183832"/>
    </source>
</evidence>